<keyword evidence="5 6" id="KW-0472">Membrane</keyword>
<dbReference type="AlphaFoldDB" id="A0A523BAQ6"/>
<evidence type="ECO:0000259" key="7">
    <source>
        <dbReference type="Pfam" id="PF00482"/>
    </source>
</evidence>
<feature type="domain" description="Type II secretion system protein GspF" evidence="7">
    <location>
        <begin position="44"/>
        <end position="170"/>
    </location>
</feature>
<reference evidence="8 9" key="1">
    <citation type="journal article" date="2019" name="Nat. Microbiol.">
        <title>Expanding anaerobic alkane metabolism in the domain of Archaea.</title>
        <authorList>
            <person name="Wang Y."/>
            <person name="Wegener G."/>
            <person name="Hou J."/>
            <person name="Wang F."/>
            <person name="Xiao X."/>
        </authorList>
    </citation>
    <scope>NUCLEOTIDE SEQUENCE [LARGE SCALE GENOMIC DNA]</scope>
    <source>
        <strain evidence="8">WYZ-LMO10</strain>
    </source>
</reference>
<proteinExistence type="predicted"/>
<comment type="subcellular location">
    <subcellularLocation>
        <location evidence="1">Cell membrane</location>
        <topology evidence="1">Multi-pass membrane protein</topology>
    </subcellularLocation>
</comment>
<name>A0A523BAQ6_9CREN</name>
<evidence type="ECO:0000256" key="3">
    <source>
        <dbReference type="ARBA" id="ARBA00022692"/>
    </source>
</evidence>
<keyword evidence="2" id="KW-1003">Cell membrane</keyword>
<gene>
    <name evidence="8" type="ORF">DSO08_04825</name>
</gene>
<keyword evidence="4 6" id="KW-1133">Transmembrane helix</keyword>
<feature type="transmembrane region" description="Helical" evidence="6">
    <location>
        <begin position="184"/>
        <end position="207"/>
    </location>
</feature>
<organism evidence="8 9">
    <name type="scientific">Thermoproteota archaeon</name>
    <dbReference type="NCBI Taxonomy" id="2056631"/>
    <lineage>
        <taxon>Archaea</taxon>
        <taxon>Thermoproteota</taxon>
    </lineage>
</organism>
<dbReference type="InterPro" id="IPR042094">
    <property type="entry name" value="T2SS_GspF_sf"/>
</dbReference>
<evidence type="ECO:0000313" key="9">
    <source>
        <dbReference type="Proteomes" id="UP000315399"/>
    </source>
</evidence>
<evidence type="ECO:0000256" key="6">
    <source>
        <dbReference type="SAM" id="Phobius"/>
    </source>
</evidence>
<evidence type="ECO:0000256" key="2">
    <source>
        <dbReference type="ARBA" id="ARBA00022475"/>
    </source>
</evidence>
<dbReference type="Proteomes" id="UP000315399">
    <property type="component" value="Unassembled WGS sequence"/>
</dbReference>
<evidence type="ECO:0000256" key="1">
    <source>
        <dbReference type="ARBA" id="ARBA00004651"/>
    </source>
</evidence>
<dbReference type="Gene3D" id="1.20.81.30">
    <property type="entry name" value="Type II secretion system (T2SS), domain F"/>
    <property type="match status" value="1"/>
</dbReference>
<evidence type="ECO:0000313" key="8">
    <source>
        <dbReference type="EMBL" id="TDA38027.1"/>
    </source>
</evidence>
<dbReference type="InterPro" id="IPR018076">
    <property type="entry name" value="T2SS_GspF_dom"/>
</dbReference>
<dbReference type="EMBL" id="QNVH01000049">
    <property type="protein sequence ID" value="TDA38027.1"/>
    <property type="molecule type" value="Genomic_DNA"/>
</dbReference>
<sequence length="215" mass="23957">MPLRGVLVLVLSAAVAFWVMYTLPTILASSRKGRVERALNFVVNYMAILLSSGIAPERVFKSIAESDVDPVIRDEIADVVRRMEVTGEDFYTALRRKAEETPSRQFSDLLKGILMVSKTGGDLRRYIYTQARYFMRARRVALKKGLDQLGVLAEVYVTAGIVMPLVVVIMLSTMSLIGGGGLNLILWLYFTTFLLIPVISVVLLLLIDVTVPKEE</sequence>
<dbReference type="PANTHER" id="PTHR35402:SF1">
    <property type="entry name" value="TYPE II SECRETION SYSTEM PROTEIN GSPF DOMAIN-CONTAINING PROTEIN"/>
    <property type="match status" value="1"/>
</dbReference>
<dbReference type="InterPro" id="IPR056569">
    <property type="entry name" value="ArlJ-like"/>
</dbReference>
<dbReference type="Pfam" id="PF00482">
    <property type="entry name" value="T2SSF"/>
    <property type="match status" value="1"/>
</dbReference>
<evidence type="ECO:0000256" key="5">
    <source>
        <dbReference type="ARBA" id="ARBA00023136"/>
    </source>
</evidence>
<feature type="transmembrane region" description="Helical" evidence="6">
    <location>
        <begin position="149"/>
        <end position="172"/>
    </location>
</feature>
<dbReference type="PANTHER" id="PTHR35402">
    <property type="entry name" value="INTEGRAL MEMBRANE PROTEIN-RELATED"/>
    <property type="match status" value="1"/>
</dbReference>
<feature type="transmembrane region" description="Helical" evidence="6">
    <location>
        <begin position="6"/>
        <end position="27"/>
    </location>
</feature>
<comment type="caution">
    <text evidence="8">The sequence shown here is derived from an EMBL/GenBank/DDBJ whole genome shotgun (WGS) entry which is preliminary data.</text>
</comment>
<keyword evidence="3 6" id="KW-0812">Transmembrane</keyword>
<evidence type="ECO:0000256" key="4">
    <source>
        <dbReference type="ARBA" id="ARBA00022989"/>
    </source>
</evidence>
<protein>
    <recommendedName>
        <fullName evidence="7">Type II secretion system protein GspF domain-containing protein</fullName>
    </recommendedName>
</protein>
<dbReference type="GO" id="GO:0005886">
    <property type="term" value="C:plasma membrane"/>
    <property type="evidence" value="ECO:0007669"/>
    <property type="project" value="UniProtKB-SubCell"/>
</dbReference>
<accession>A0A523BAQ6</accession>